<keyword evidence="2" id="KW-0949">S-adenosyl-L-methionine</keyword>
<keyword evidence="5" id="KW-1185">Reference proteome</keyword>
<feature type="domain" description="Methyltransferase small" evidence="3">
    <location>
        <begin position="49"/>
        <end position="183"/>
    </location>
</feature>
<dbReference type="GO" id="GO:0032259">
    <property type="term" value="P:methylation"/>
    <property type="evidence" value="ECO:0007669"/>
    <property type="project" value="UniProtKB-KW"/>
</dbReference>
<sequence length="201" mass="21982">MNQIAQSASLNKPGASCALTFLRGFVANPAAVGSPLATSSNTVRRMLQPVEWDRVRTLVEFGPGVGTFSREVLRRLPRSATLIAIDTEVGFIDHLRATIDDPRLVAVHGSACDARQIIDGLGNDGADHILSGIPFSTLDEATGDEIVACAAQMLRPGGLFMAYQVKLALEPLLHRHFDEVERARQWLNMPPFHLWWARTAT</sequence>
<dbReference type="Pfam" id="PF05175">
    <property type="entry name" value="MTS"/>
    <property type="match status" value="1"/>
</dbReference>
<keyword evidence="1 4" id="KW-0808">Transferase</keyword>
<evidence type="ECO:0000313" key="5">
    <source>
        <dbReference type="Proteomes" id="UP001427805"/>
    </source>
</evidence>
<evidence type="ECO:0000256" key="1">
    <source>
        <dbReference type="ARBA" id="ARBA00022603"/>
    </source>
</evidence>
<comment type="caution">
    <text evidence="4">The sequence shown here is derived from an EMBL/GenBank/DDBJ whole genome shotgun (WGS) entry which is preliminary data.</text>
</comment>
<dbReference type="InterPro" id="IPR029063">
    <property type="entry name" value="SAM-dependent_MTases_sf"/>
</dbReference>
<organism evidence="4 5">
    <name type="scientific">Sphingomonas rustica</name>
    <dbReference type="NCBI Taxonomy" id="3103142"/>
    <lineage>
        <taxon>Bacteria</taxon>
        <taxon>Pseudomonadati</taxon>
        <taxon>Pseudomonadota</taxon>
        <taxon>Alphaproteobacteria</taxon>
        <taxon>Sphingomonadales</taxon>
        <taxon>Sphingomonadaceae</taxon>
        <taxon>Sphingomonas</taxon>
    </lineage>
</organism>
<dbReference type="RefSeq" id="WP_346245730.1">
    <property type="nucleotide sequence ID" value="NZ_JBDIZK010000003.1"/>
</dbReference>
<dbReference type="Proteomes" id="UP001427805">
    <property type="component" value="Unassembled WGS sequence"/>
</dbReference>
<dbReference type="CDD" id="cd02440">
    <property type="entry name" value="AdoMet_MTases"/>
    <property type="match status" value="1"/>
</dbReference>
<evidence type="ECO:0000256" key="2">
    <source>
        <dbReference type="ARBA" id="ARBA00022691"/>
    </source>
</evidence>
<protein>
    <submittedName>
        <fullName evidence="4">Methyltransferase</fullName>
    </submittedName>
</protein>
<dbReference type="InterPro" id="IPR007848">
    <property type="entry name" value="Small_mtfrase_dom"/>
</dbReference>
<keyword evidence="1 4" id="KW-0489">Methyltransferase</keyword>
<proteinExistence type="predicted"/>
<dbReference type="Gene3D" id="3.40.50.150">
    <property type="entry name" value="Vaccinia Virus protein VP39"/>
    <property type="match status" value="1"/>
</dbReference>
<accession>A0ABV0B571</accession>
<name>A0ABV0B571_9SPHN</name>
<dbReference type="EMBL" id="JBDIZK010000003">
    <property type="protein sequence ID" value="MEN3746729.1"/>
    <property type="molecule type" value="Genomic_DNA"/>
</dbReference>
<evidence type="ECO:0000259" key="3">
    <source>
        <dbReference type="Pfam" id="PF05175"/>
    </source>
</evidence>
<evidence type="ECO:0000313" key="4">
    <source>
        <dbReference type="EMBL" id="MEN3746729.1"/>
    </source>
</evidence>
<gene>
    <name evidence="4" type="ORF">TPR58_06095</name>
</gene>
<dbReference type="SUPFAM" id="SSF53335">
    <property type="entry name" value="S-adenosyl-L-methionine-dependent methyltransferases"/>
    <property type="match status" value="1"/>
</dbReference>
<dbReference type="GO" id="GO:0008168">
    <property type="term" value="F:methyltransferase activity"/>
    <property type="evidence" value="ECO:0007669"/>
    <property type="project" value="UniProtKB-KW"/>
</dbReference>
<reference evidence="4 5" key="1">
    <citation type="submission" date="2024-05" db="EMBL/GenBank/DDBJ databases">
        <title>Sphingomonas sp. HF-S3 16S ribosomal RNA gene Genome sequencing and assembly.</title>
        <authorList>
            <person name="Lee H."/>
        </authorList>
    </citation>
    <scope>NUCLEOTIDE SEQUENCE [LARGE SCALE GENOMIC DNA]</scope>
    <source>
        <strain evidence="4 5">HF-S3</strain>
    </source>
</reference>